<dbReference type="EMBL" id="CAMXCT030001689">
    <property type="protein sequence ID" value="CAL4779561.1"/>
    <property type="molecule type" value="Genomic_DNA"/>
</dbReference>
<dbReference type="EMBL" id="CAMXCT020001689">
    <property type="protein sequence ID" value="CAL1145624.1"/>
    <property type="molecule type" value="Genomic_DNA"/>
</dbReference>
<organism evidence="1">
    <name type="scientific">Cladocopium goreaui</name>
    <dbReference type="NCBI Taxonomy" id="2562237"/>
    <lineage>
        <taxon>Eukaryota</taxon>
        <taxon>Sar</taxon>
        <taxon>Alveolata</taxon>
        <taxon>Dinophyceae</taxon>
        <taxon>Suessiales</taxon>
        <taxon>Symbiodiniaceae</taxon>
        <taxon>Cladocopium</taxon>
    </lineage>
</organism>
<dbReference type="AlphaFoldDB" id="A0A9P1CHT4"/>
<comment type="caution">
    <text evidence="1">The sequence shown here is derived from an EMBL/GenBank/DDBJ whole genome shotgun (WGS) entry which is preliminary data.</text>
</comment>
<feature type="non-terminal residue" evidence="1">
    <location>
        <position position="1"/>
    </location>
</feature>
<protein>
    <submittedName>
        <fullName evidence="1">Uncharacterized protein</fullName>
    </submittedName>
</protein>
<proteinExistence type="predicted"/>
<keyword evidence="3" id="KW-1185">Reference proteome</keyword>
<dbReference type="Proteomes" id="UP001152797">
    <property type="component" value="Unassembled WGS sequence"/>
</dbReference>
<accession>A0A9P1CHT4</accession>
<evidence type="ECO:0000313" key="1">
    <source>
        <dbReference type="EMBL" id="CAI3992249.1"/>
    </source>
</evidence>
<evidence type="ECO:0000313" key="2">
    <source>
        <dbReference type="EMBL" id="CAL1145624.1"/>
    </source>
</evidence>
<gene>
    <name evidence="1" type="ORF">C1SCF055_LOCUS19092</name>
</gene>
<reference evidence="1" key="1">
    <citation type="submission" date="2022-10" db="EMBL/GenBank/DDBJ databases">
        <authorList>
            <person name="Chen Y."/>
            <person name="Dougan E. K."/>
            <person name="Chan C."/>
            <person name="Rhodes N."/>
            <person name="Thang M."/>
        </authorList>
    </citation>
    <scope>NUCLEOTIDE SEQUENCE</scope>
</reference>
<feature type="non-terminal residue" evidence="1">
    <location>
        <position position="114"/>
    </location>
</feature>
<reference evidence="2" key="2">
    <citation type="submission" date="2024-04" db="EMBL/GenBank/DDBJ databases">
        <authorList>
            <person name="Chen Y."/>
            <person name="Shah S."/>
            <person name="Dougan E. K."/>
            <person name="Thang M."/>
            <person name="Chan C."/>
        </authorList>
    </citation>
    <scope>NUCLEOTIDE SEQUENCE [LARGE SCALE GENOMIC DNA]</scope>
</reference>
<evidence type="ECO:0000313" key="3">
    <source>
        <dbReference type="Proteomes" id="UP001152797"/>
    </source>
</evidence>
<dbReference type="EMBL" id="CAMXCT010001689">
    <property type="protein sequence ID" value="CAI3992249.1"/>
    <property type="molecule type" value="Genomic_DNA"/>
</dbReference>
<name>A0A9P1CHT4_9DINO</name>
<sequence>ASLCSAKVAGNQHSLDMGPLADCAAGRSSSRIPMQLADDRALEEDKINRWTKDLGPWGQTLGPTMASTLSCGKAQTAPEDYLADSQDGHAILMDSREGPAFMEEKEFSLHPGEM</sequence>